<keyword evidence="4" id="KW-1185">Reference proteome</keyword>
<dbReference type="EMBL" id="CZPZ01000003">
    <property type="protein sequence ID" value="CUS32735.1"/>
    <property type="molecule type" value="Genomic_DNA"/>
</dbReference>
<dbReference type="InterPro" id="IPR003769">
    <property type="entry name" value="ClpS_core"/>
</dbReference>
<evidence type="ECO:0000313" key="4">
    <source>
        <dbReference type="Proteomes" id="UP000198736"/>
    </source>
</evidence>
<sequence length="98" mass="10603">MPTPAMPQTTPDTTEDVQIGSGTGFESRVVVYNCDCHTYQQVIELFCRFIPAMTSTKAFELAYRIDHDGEAIVFTGSTEQADDIAAKLAGGGLRVAVQ</sequence>
<accession>A0A0S4L6C9</accession>
<keyword evidence="3" id="KW-0378">Hydrolase</keyword>
<organism evidence="3 4">
    <name type="scientific">Candidatus Nitrospira nitrificans</name>
    <dbReference type="NCBI Taxonomy" id="1742973"/>
    <lineage>
        <taxon>Bacteria</taxon>
        <taxon>Pseudomonadati</taxon>
        <taxon>Nitrospirota</taxon>
        <taxon>Nitrospiria</taxon>
        <taxon>Nitrospirales</taxon>
        <taxon>Nitrospiraceae</taxon>
        <taxon>Nitrospira</taxon>
    </lineage>
</organism>
<dbReference type="Pfam" id="PF02617">
    <property type="entry name" value="ClpS"/>
    <property type="match status" value="1"/>
</dbReference>
<dbReference type="Proteomes" id="UP000198736">
    <property type="component" value="Unassembled WGS sequence"/>
</dbReference>
<evidence type="ECO:0000313" key="3">
    <source>
        <dbReference type="EMBL" id="CUS32735.1"/>
    </source>
</evidence>
<proteinExistence type="predicted"/>
<dbReference type="Gene3D" id="3.30.1390.10">
    <property type="match status" value="1"/>
</dbReference>
<dbReference type="GO" id="GO:0008233">
    <property type="term" value="F:peptidase activity"/>
    <property type="evidence" value="ECO:0007669"/>
    <property type="project" value="UniProtKB-KW"/>
</dbReference>
<evidence type="ECO:0000259" key="2">
    <source>
        <dbReference type="Pfam" id="PF02617"/>
    </source>
</evidence>
<name>A0A0S4L6C9_9BACT</name>
<dbReference type="STRING" id="1742973.COMA2_110066"/>
<evidence type="ECO:0000256" key="1">
    <source>
        <dbReference type="SAM" id="MobiDB-lite"/>
    </source>
</evidence>
<dbReference type="GO" id="GO:0006508">
    <property type="term" value="P:proteolysis"/>
    <property type="evidence" value="ECO:0007669"/>
    <property type="project" value="UniProtKB-KW"/>
</dbReference>
<feature type="domain" description="Adaptor protein ClpS core" evidence="2">
    <location>
        <begin position="28"/>
        <end position="88"/>
    </location>
</feature>
<gene>
    <name evidence="3" type="primary">clpS</name>
    <name evidence="3" type="ORF">COMA2_110066</name>
</gene>
<feature type="region of interest" description="Disordered" evidence="1">
    <location>
        <begin position="1"/>
        <end position="20"/>
    </location>
</feature>
<dbReference type="AlphaFoldDB" id="A0A0S4L6C9"/>
<dbReference type="SUPFAM" id="SSF54736">
    <property type="entry name" value="ClpS-like"/>
    <property type="match status" value="1"/>
</dbReference>
<protein>
    <submittedName>
        <fullName evidence="3">ATP-dependent Clp protease adapter protein ClpS</fullName>
    </submittedName>
</protein>
<keyword evidence="3" id="KW-0645">Protease</keyword>
<dbReference type="RefSeq" id="WP_245630854.1">
    <property type="nucleotide sequence ID" value="NZ_CZPZ01000003.1"/>
</dbReference>
<reference evidence="4" key="1">
    <citation type="submission" date="2015-10" db="EMBL/GenBank/DDBJ databases">
        <authorList>
            <person name="Luecker S."/>
            <person name="Luecker S."/>
        </authorList>
    </citation>
    <scope>NUCLEOTIDE SEQUENCE [LARGE SCALE GENOMIC DNA]</scope>
</reference>
<feature type="compositionally biased region" description="Polar residues" evidence="1">
    <location>
        <begin position="1"/>
        <end position="12"/>
    </location>
</feature>
<dbReference type="InterPro" id="IPR014719">
    <property type="entry name" value="Ribosomal_bL12_C/ClpS-like"/>
</dbReference>
<dbReference type="GO" id="GO:0030163">
    <property type="term" value="P:protein catabolic process"/>
    <property type="evidence" value="ECO:0007669"/>
    <property type="project" value="InterPro"/>
</dbReference>